<feature type="region of interest" description="Disordered" evidence="1">
    <location>
        <begin position="39"/>
        <end position="63"/>
    </location>
</feature>
<evidence type="ECO:0000313" key="2">
    <source>
        <dbReference type="EMBL" id="SPD76392.1"/>
    </source>
</evidence>
<evidence type="ECO:0000256" key="1">
    <source>
        <dbReference type="SAM" id="MobiDB-lite"/>
    </source>
</evidence>
<name>A0A445N3V1_9BACT</name>
<dbReference type="AlphaFoldDB" id="A0A445N3V1"/>
<proteinExistence type="predicted"/>
<reference evidence="2" key="1">
    <citation type="submission" date="2018-01" db="EMBL/GenBank/DDBJ databases">
        <authorList>
            <person name="Regsiter A."/>
            <person name="William W."/>
        </authorList>
    </citation>
    <scope>NUCLEOTIDE SEQUENCE</scope>
    <source>
        <strain evidence="2">TRIP AH-1</strain>
    </source>
</reference>
<dbReference type="EMBL" id="OJIN01000239">
    <property type="protein sequence ID" value="SPD76392.1"/>
    <property type="molecule type" value="Genomic_DNA"/>
</dbReference>
<organism evidence="2">
    <name type="scientific">uncultured Desulfobacterium sp</name>
    <dbReference type="NCBI Taxonomy" id="201089"/>
    <lineage>
        <taxon>Bacteria</taxon>
        <taxon>Pseudomonadati</taxon>
        <taxon>Thermodesulfobacteriota</taxon>
        <taxon>Desulfobacteria</taxon>
        <taxon>Desulfobacterales</taxon>
        <taxon>Desulfobacteriaceae</taxon>
        <taxon>Desulfobacterium</taxon>
        <taxon>environmental samples</taxon>
    </lineage>
</organism>
<accession>A0A445N3V1</accession>
<sequence>MITIILVSTDSITLDEVEKEKPQPEVIKKHAAGVHENIKKAESEHHEVMKKTGIKDSEEPVSK</sequence>
<protein>
    <submittedName>
        <fullName evidence="2">Uncharacterized protein</fullName>
    </submittedName>
</protein>
<gene>
    <name evidence="2" type="ORF">PITCH_A920020</name>
</gene>